<feature type="transmembrane region" description="Helical" evidence="7">
    <location>
        <begin position="317"/>
        <end position="339"/>
    </location>
</feature>
<dbReference type="InterPro" id="IPR005524">
    <property type="entry name" value="DUF318"/>
</dbReference>
<dbReference type="PANTHER" id="PTHR34184">
    <property type="entry name" value="UPF0718 PROTEIN YCGR"/>
    <property type="match status" value="1"/>
</dbReference>
<evidence type="ECO:0000313" key="9">
    <source>
        <dbReference type="Proteomes" id="UP000077926"/>
    </source>
</evidence>
<dbReference type="OrthoDB" id="9810876at2"/>
<feature type="transmembrane region" description="Helical" evidence="7">
    <location>
        <begin position="252"/>
        <end position="269"/>
    </location>
</feature>
<dbReference type="KEGG" id="bmur:ABE28_017565"/>
<dbReference type="STRING" id="264697.ABE28_017565"/>
<dbReference type="EMBL" id="CP017080">
    <property type="protein sequence ID" value="AOH56175.1"/>
    <property type="molecule type" value="Genomic_DNA"/>
</dbReference>
<evidence type="ECO:0000256" key="6">
    <source>
        <dbReference type="ARBA" id="ARBA00023136"/>
    </source>
</evidence>
<dbReference type="PANTHER" id="PTHR34184:SF4">
    <property type="entry name" value="UPF0718 PROTEIN YCGR"/>
    <property type="match status" value="1"/>
</dbReference>
<dbReference type="Proteomes" id="UP000077926">
    <property type="component" value="Chromosome"/>
</dbReference>
<protein>
    <recommendedName>
        <fullName evidence="10">Permease</fullName>
    </recommendedName>
</protein>
<keyword evidence="6 7" id="KW-0472">Membrane</keyword>
<organism evidence="8 9">
    <name type="scientific">Peribacillus muralis</name>
    <dbReference type="NCBI Taxonomy" id="264697"/>
    <lineage>
        <taxon>Bacteria</taxon>
        <taxon>Bacillati</taxon>
        <taxon>Bacillota</taxon>
        <taxon>Bacilli</taxon>
        <taxon>Bacillales</taxon>
        <taxon>Bacillaceae</taxon>
        <taxon>Peribacillus</taxon>
    </lineage>
</organism>
<feature type="transmembrane region" description="Helical" evidence="7">
    <location>
        <begin position="161"/>
        <end position="182"/>
    </location>
</feature>
<keyword evidence="9" id="KW-1185">Reference proteome</keyword>
<accession>A0A1B3XSI9</accession>
<evidence type="ECO:0000313" key="8">
    <source>
        <dbReference type="EMBL" id="AOH56175.1"/>
    </source>
</evidence>
<feature type="transmembrane region" description="Helical" evidence="7">
    <location>
        <begin position="275"/>
        <end position="296"/>
    </location>
</feature>
<evidence type="ECO:0000256" key="5">
    <source>
        <dbReference type="ARBA" id="ARBA00022989"/>
    </source>
</evidence>
<evidence type="ECO:0000256" key="3">
    <source>
        <dbReference type="ARBA" id="ARBA00022475"/>
    </source>
</evidence>
<dbReference type="AlphaFoldDB" id="A0A1B3XSI9"/>
<name>A0A1B3XSI9_9BACI</name>
<evidence type="ECO:0000256" key="1">
    <source>
        <dbReference type="ARBA" id="ARBA00004651"/>
    </source>
</evidence>
<evidence type="ECO:0000256" key="2">
    <source>
        <dbReference type="ARBA" id="ARBA00006386"/>
    </source>
</evidence>
<gene>
    <name evidence="8" type="ORF">ABE28_017565</name>
</gene>
<sequence length="344" mass="37907">MICEVLNMLLKRYTGNLVLLILLFLMLAFFFLGDVFIPKAIDFSGYPLLHSVLVVFLGLFLESIPFLFLGAIASSFIQLFISEEIIQRMIPKSAIMAIFAAIVAALIIPVCECAIIPVVRRLIQKGVPVHAGVVLLVTAPILNVIVFGSTYYAFQNNPSILYGRIILCVLTAVIVGLFIYIFSRKDVVKEEKLEAVHEHHVHDFPPSKWTSFIEHTSQEFFMVGRYFIIGALFASIFQVLMDRTILAEIGQAPIKGTALMMGIAFVLSLCSSADAFVAASFSHSFLPGSILGFLVFGPMLDLKNVLIMMSCFKRSFVLTYVLLVFAVVFSLCLIAGGLISKGGL</sequence>
<evidence type="ECO:0008006" key="10">
    <source>
        <dbReference type="Google" id="ProtNLM"/>
    </source>
</evidence>
<feature type="transmembrane region" description="Helical" evidence="7">
    <location>
        <begin position="49"/>
        <end position="81"/>
    </location>
</feature>
<keyword evidence="3" id="KW-1003">Cell membrane</keyword>
<keyword evidence="4 7" id="KW-0812">Transmembrane</keyword>
<reference evidence="8 9" key="1">
    <citation type="submission" date="2016-08" db="EMBL/GenBank/DDBJ databases">
        <title>Complete genome sequence of Bacillus muralis G25-68, a strain with toxicity to nematodes.</title>
        <authorList>
            <person name="Zheng Z."/>
        </authorList>
    </citation>
    <scope>NUCLEOTIDE SEQUENCE [LARGE SCALE GENOMIC DNA]</scope>
    <source>
        <strain evidence="8 9">G25-68</strain>
    </source>
</reference>
<feature type="transmembrane region" description="Helical" evidence="7">
    <location>
        <begin position="220"/>
        <end position="240"/>
    </location>
</feature>
<feature type="transmembrane region" description="Helical" evidence="7">
    <location>
        <begin position="131"/>
        <end position="154"/>
    </location>
</feature>
<evidence type="ECO:0000256" key="4">
    <source>
        <dbReference type="ARBA" id="ARBA00022692"/>
    </source>
</evidence>
<proteinExistence type="inferred from homology"/>
<dbReference type="InterPro" id="IPR052923">
    <property type="entry name" value="UPF0718"/>
</dbReference>
<comment type="similarity">
    <text evidence="2">Belongs to the UPF0718 family.</text>
</comment>
<comment type="subcellular location">
    <subcellularLocation>
        <location evidence="1">Cell membrane</location>
        <topology evidence="1">Multi-pass membrane protein</topology>
    </subcellularLocation>
</comment>
<evidence type="ECO:0000256" key="7">
    <source>
        <dbReference type="SAM" id="Phobius"/>
    </source>
</evidence>
<feature type="transmembrane region" description="Helical" evidence="7">
    <location>
        <begin position="17"/>
        <end position="37"/>
    </location>
</feature>
<dbReference type="Pfam" id="PF03773">
    <property type="entry name" value="ArsP_1"/>
    <property type="match status" value="1"/>
</dbReference>
<keyword evidence="5 7" id="KW-1133">Transmembrane helix</keyword>
<feature type="transmembrane region" description="Helical" evidence="7">
    <location>
        <begin position="93"/>
        <end position="119"/>
    </location>
</feature>
<dbReference type="GO" id="GO:0005886">
    <property type="term" value="C:plasma membrane"/>
    <property type="evidence" value="ECO:0007669"/>
    <property type="project" value="UniProtKB-SubCell"/>
</dbReference>